<comment type="caution">
    <text evidence="1">The sequence shown here is derived from an EMBL/GenBank/DDBJ whole genome shotgun (WGS) entry which is preliminary data.</text>
</comment>
<name>A0A0V0ZSK2_9BILA</name>
<sequence>MNLIFEFPTTISNVNLDWAAVLIQLQRYAFITRLVDGEHLTAIDAILPSVRRRLMIIITE</sequence>
<gene>
    <name evidence="1" type="ORF">T12_10796</name>
</gene>
<dbReference type="AlphaFoldDB" id="A0A0V0ZSK2"/>
<dbReference type="EMBL" id="JYDQ01000102">
    <property type="protein sequence ID" value="KRY15098.1"/>
    <property type="molecule type" value="Genomic_DNA"/>
</dbReference>
<organism evidence="1 2">
    <name type="scientific">Trichinella patagoniensis</name>
    <dbReference type="NCBI Taxonomy" id="990121"/>
    <lineage>
        <taxon>Eukaryota</taxon>
        <taxon>Metazoa</taxon>
        <taxon>Ecdysozoa</taxon>
        <taxon>Nematoda</taxon>
        <taxon>Enoplea</taxon>
        <taxon>Dorylaimia</taxon>
        <taxon>Trichinellida</taxon>
        <taxon>Trichinellidae</taxon>
        <taxon>Trichinella</taxon>
    </lineage>
</organism>
<evidence type="ECO:0000313" key="2">
    <source>
        <dbReference type="Proteomes" id="UP000054783"/>
    </source>
</evidence>
<proteinExistence type="predicted"/>
<protein>
    <submittedName>
        <fullName evidence="1">Uncharacterized protein</fullName>
    </submittedName>
</protein>
<keyword evidence="2" id="KW-1185">Reference proteome</keyword>
<dbReference type="Proteomes" id="UP000054783">
    <property type="component" value="Unassembled WGS sequence"/>
</dbReference>
<accession>A0A0V0ZSK2</accession>
<reference evidence="1 2" key="1">
    <citation type="submission" date="2015-01" db="EMBL/GenBank/DDBJ databases">
        <title>Evolution of Trichinella species and genotypes.</title>
        <authorList>
            <person name="Korhonen P.K."/>
            <person name="Edoardo P."/>
            <person name="Giuseppe L.R."/>
            <person name="Gasser R.B."/>
        </authorList>
    </citation>
    <scope>NUCLEOTIDE SEQUENCE [LARGE SCALE GENOMIC DNA]</scope>
    <source>
        <strain evidence="1">ISS2496</strain>
    </source>
</reference>
<evidence type="ECO:0000313" key="1">
    <source>
        <dbReference type="EMBL" id="KRY15098.1"/>
    </source>
</evidence>